<feature type="compositionally biased region" description="Acidic residues" evidence="7">
    <location>
        <begin position="1373"/>
        <end position="1401"/>
    </location>
</feature>
<feature type="compositionally biased region" description="Low complexity" evidence="7">
    <location>
        <begin position="1699"/>
        <end position="1708"/>
    </location>
</feature>
<evidence type="ECO:0000256" key="6">
    <source>
        <dbReference type="ARBA" id="ARBA00023306"/>
    </source>
</evidence>
<sequence length="1847" mass="204409">MVPQVIVPNALEALPARPPTPPREKSINPDLSSRKKHIFGSQSLHTPPSFSPESSDLSNPTSRRNRKKVGFTSQPQYCEAPAYVDHAKLQHPTPLSTSSTTSAPSSGRPIKSILKPSPPVVNPLDPSVGSDGISRPVDIVKMLESTIQQLAGADRDLKVDAYMMIVRVLKNSNSLPDRIALQDKMGLFMQFIQRDITAKTSEGSLDSSLVNHALMLLSTFMFYPAIASTLSNDFGVFIIDHCIRSFEDASAPKDVIRHLMQVVAYQDFSPKVMTADRVGRLVASLHTIEDRVQGKSIIQSRLFIYRRLIKQSKMHMISHSDWLLDLFEDMLSSVREIRAAAIALGLEASFTIAKEKQFSRRVMEILQMSVDETKYIELYVGRLRAMLKEKSDSTAVPQIWSVVILLMRCPVDRWEFFGPWLEIIQSCFNSSDFQTKLEANYAWNRLVYALQLNDQSFAKTIATICQPFLSQLKRRSTGKQSAELRKVVFGSICNLYYYAFKPNTSTSHLDAFWDACVRPLFQRMIVSEAENKSAERTVGLPHDHTAQATIILTGLLDSTTPRIWKEDHVWADPLVKPEDLPALDAKWVRHNASRVFGVVEQILSRTYFELAKPESATAKLWRALVGAVASAASKEVKVSTDTATFVAHSFTFLLKMWARGIDKTEDMESKSTTFFEATSFYIGTMIDALGLLPFTERQLSMGNQNTFVPVATPSHRPAKGQGQTRTPLHHLFSILSALPPNTVDGQDLATLIQRVLAPFLSAMSNKSSRGRADLAQELMQLIPMDTFIPYGPWLAISDTLSNCLENSQMSHSSTSSSGQPTIGHEYREVVKHLERGIRSTPNLPWEHWQSLFQALFVRVAAEAGEAGCAISIVEPVAKCAMEIATAGHDTALNPTLLKVGSELVANAKHPRDRQALEAARRRLWGTSAGGSRSTSHDPFDNLYKLVNHLLEATYKHYNDTISISICSLLEDISGFLLRCNQELALKALVIVQNGIGAWIRDTDELYNSRQSTALSEAVKQLWSHVCTIFAQADSLEELQLDTIEPLLCSAFESKHKQIVSTATIMWNGAVEASESIQYPDRLKAVLLSLRPYVDIALPGLNDVGDEASGQPPSFIDSQEDDTAALKHRSRGSRNGTPQMKRPTSRRSTPGSVQLSLPAKRHLDSTPEVSRLRSTRKSTTPRLRHNDSQIQFAAIASSSPTHNNAESQVLTDRQREVRDRQRDNSALFPEIKSSVEQRRSTRLSVANSTTSTTTPEKKSTPKSHRRIEDYVSLTPTPRRGQAVIIDNDQEMTDDLPSSPPEPRRYPLLPELSKPQSSSSIILDDWPPSSPISDSPSRNRQSAPQQSESVVPTPSEPSNEALAEPEMLEPSAVDGDVEMDESEDYEAEDVDVEDETNVPDAEQDLSKVSNSLPVPVETAATEDPTTPSHPRAQKDQETPRSDTDVYVDALSSPNHSPRNKRVQGRTKQQSVEAKAASQPAADYSFDASDVDERSMLRLVVELDSRKCNTLPKDGAELLKKAGQQQASPARECITVNTVSGQTRRRSTRNKGRSEETTPVIASTPVEPDSSQASNSKPQNKRKRAQEGSQEGSQDSGSKKRKHRKEVDSDNEAVPDSQLLPANDSTLLEPSETSGREQPLGSSHESSDHDNDEMDADEAPSPSADDSEAIHLQIVQEASQSEGAETTVDDSFDLTDDHEARAALAGLADVAMAEDVDEEEETEDEEEEEAEEDEEEVEEDDMLEDEDEDEIPPAVETSKAMASVTAEGPSTMMSSDELPLESPQAMPPPPPPEKSSMEKIVSALRGGLAELSTAALSRDEVNRIEDMFYDIKRELYNAESRGRTLNSQPR</sequence>
<reference evidence="9 10" key="1">
    <citation type="submission" date="2023-01" db="EMBL/GenBank/DDBJ databases">
        <title>Analysis of 21 Apiospora genomes using comparative genomics revels a genus with tremendous synthesis potential of carbohydrate active enzymes and secondary metabolites.</title>
        <authorList>
            <person name="Sorensen T."/>
        </authorList>
    </citation>
    <scope>NUCLEOTIDE SEQUENCE [LARGE SCALE GENOMIC DNA]</scope>
    <source>
        <strain evidence="9 10">CBS 20057</strain>
    </source>
</reference>
<keyword evidence="6" id="KW-0131">Cell cycle</keyword>
<keyword evidence="4" id="KW-0779">Telomere</keyword>
<feature type="compositionally biased region" description="Polar residues" evidence="7">
    <location>
        <begin position="1199"/>
        <end position="1210"/>
    </location>
</feature>
<feature type="compositionally biased region" description="Polar residues" evidence="7">
    <location>
        <begin position="1145"/>
        <end position="1154"/>
    </location>
</feature>
<feature type="compositionally biased region" description="Low complexity" evidence="7">
    <location>
        <begin position="1187"/>
        <end position="1198"/>
    </location>
</feature>
<evidence type="ECO:0000256" key="2">
    <source>
        <dbReference type="ARBA" id="ARBA00004574"/>
    </source>
</evidence>
<feature type="domain" description="Telomere-associated protein Rif1 N-terminal" evidence="8">
    <location>
        <begin position="150"/>
        <end position="517"/>
    </location>
</feature>
<dbReference type="PANTHER" id="PTHR22928:SF3">
    <property type="entry name" value="TELOMERE-ASSOCIATED PROTEIN RIF1"/>
    <property type="match status" value="1"/>
</dbReference>
<name>A0ABR1R3U2_9PEZI</name>
<dbReference type="SUPFAM" id="SSF48371">
    <property type="entry name" value="ARM repeat"/>
    <property type="match status" value="1"/>
</dbReference>
<evidence type="ECO:0000256" key="4">
    <source>
        <dbReference type="ARBA" id="ARBA00022895"/>
    </source>
</evidence>
<dbReference type="Pfam" id="PF12231">
    <property type="entry name" value="Rif1_N"/>
    <property type="match status" value="1"/>
</dbReference>
<dbReference type="EMBL" id="JAQQWI010000019">
    <property type="protein sequence ID" value="KAK7998802.1"/>
    <property type="molecule type" value="Genomic_DNA"/>
</dbReference>
<feature type="compositionally biased region" description="Basic and acidic residues" evidence="7">
    <location>
        <begin position="1430"/>
        <end position="1441"/>
    </location>
</feature>
<keyword evidence="3" id="KW-0158">Chromosome</keyword>
<feature type="compositionally biased region" description="Low complexity" evidence="7">
    <location>
        <begin position="1304"/>
        <end position="1334"/>
    </location>
</feature>
<evidence type="ECO:0000256" key="5">
    <source>
        <dbReference type="ARBA" id="ARBA00023242"/>
    </source>
</evidence>
<feature type="region of interest" description="Disordered" evidence="7">
    <location>
        <begin position="1516"/>
        <end position="1794"/>
    </location>
</feature>
<dbReference type="PANTHER" id="PTHR22928">
    <property type="entry name" value="TELOMERE-ASSOCIATED PROTEIN RIF1"/>
    <property type="match status" value="1"/>
</dbReference>
<proteinExistence type="predicted"/>
<feature type="compositionally biased region" description="Polar residues" evidence="7">
    <location>
        <begin position="1566"/>
        <end position="1575"/>
    </location>
</feature>
<gene>
    <name evidence="9" type="ORF">PG991_014477</name>
</gene>
<comment type="caution">
    <text evidence="9">The sequence shown here is derived from an EMBL/GenBank/DDBJ whole genome shotgun (WGS) entry which is preliminary data.</text>
</comment>
<evidence type="ECO:0000259" key="8">
    <source>
        <dbReference type="Pfam" id="PF12231"/>
    </source>
</evidence>
<keyword evidence="10" id="KW-1185">Reference proteome</keyword>
<feature type="compositionally biased region" description="Low complexity" evidence="7">
    <location>
        <begin position="92"/>
        <end position="106"/>
    </location>
</feature>
<evidence type="ECO:0000256" key="3">
    <source>
        <dbReference type="ARBA" id="ARBA00022454"/>
    </source>
</evidence>
<evidence type="ECO:0000256" key="7">
    <source>
        <dbReference type="SAM" id="MobiDB-lite"/>
    </source>
</evidence>
<evidence type="ECO:0000256" key="1">
    <source>
        <dbReference type="ARBA" id="ARBA00004123"/>
    </source>
</evidence>
<evidence type="ECO:0000313" key="10">
    <source>
        <dbReference type="Proteomes" id="UP001396898"/>
    </source>
</evidence>
<feature type="compositionally biased region" description="Low complexity" evidence="7">
    <location>
        <begin position="1345"/>
        <end position="1356"/>
    </location>
</feature>
<feature type="compositionally biased region" description="Polar residues" evidence="7">
    <location>
        <begin position="40"/>
        <end position="62"/>
    </location>
</feature>
<dbReference type="InterPro" id="IPR022031">
    <property type="entry name" value="Rif1_N"/>
</dbReference>
<protein>
    <recommendedName>
        <fullName evidence="8">Telomere-associated protein Rif1 N-terminal domain-containing protein</fullName>
    </recommendedName>
</protein>
<feature type="compositionally biased region" description="Polar residues" evidence="7">
    <location>
        <begin position="1620"/>
        <end position="1630"/>
    </location>
</feature>
<organism evidence="9 10">
    <name type="scientific">Apiospora marii</name>
    <dbReference type="NCBI Taxonomy" id="335849"/>
    <lineage>
        <taxon>Eukaryota</taxon>
        <taxon>Fungi</taxon>
        <taxon>Dikarya</taxon>
        <taxon>Ascomycota</taxon>
        <taxon>Pezizomycotina</taxon>
        <taxon>Sordariomycetes</taxon>
        <taxon>Xylariomycetidae</taxon>
        <taxon>Amphisphaeriales</taxon>
        <taxon>Apiosporaceae</taxon>
        <taxon>Apiospora</taxon>
    </lineage>
</organism>
<feature type="region of interest" description="Disordered" evidence="7">
    <location>
        <begin position="1"/>
        <end position="74"/>
    </location>
</feature>
<feature type="compositionally biased region" description="Acidic residues" evidence="7">
    <location>
        <begin position="1709"/>
        <end position="1748"/>
    </location>
</feature>
<evidence type="ECO:0000313" key="9">
    <source>
        <dbReference type="EMBL" id="KAK7998802.1"/>
    </source>
</evidence>
<dbReference type="InterPro" id="IPR016024">
    <property type="entry name" value="ARM-type_fold"/>
</dbReference>
<feature type="region of interest" description="Disordered" evidence="7">
    <location>
        <begin position="1103"/>
        <end position="1489"/>
    </location>
</feature>
<feature type="compositionally biased region" description="Basic and acidic residues" evidence="7">
    <location>
        <begin position="1211"/>
        <end position="1222"/>
    </location>
</feature>
<comment type="subcellular location">
    <subcellularLocation>
        <location evidence="2">Chromosome</location>
        <location evidence="2">Telomere</location>
    </subcellularLocation>
    <subcellularLocation>
        <location evidence="1">Nucleus</location>
    </subcellularLocation>
</comment>
<keyword evidence="5" id="KW-0539">Nucleus</keyword>
<dbReference type="Proteomes" id="UP001396898">
    <property type="component" value="Unassembled WGS sequence"/>
</dbReference>
<feature type="region of interest" description="Disordered" evidence="7">
    <location>
        <begin position="91"/>
        <end position="128"/>
    </location>
</feature>
<feature type="compositionally biased region" description="Low complexity" evidence="7">
    <location>
        <begin position="1584"/>
        <end position="1593"/>
    </location>
</feature>
<accession>A0ABR1R3U2</accession>